<accession>A0A3M8BCV4</accession>
<organism evidence="2 3">
    <name type="scientific">Brevibacillus gelatini</name>
    <dbReference type="NCBI Taxonomy" id="1655277"/>
    <lineage>
        <taxon>Bacteria</taxon>
        <taxon>Bacillati</taxon>
        <taxon>Bacillota</taxon>
        <taxon>Bacilli</taxon>
        <taxon>Bacillales</taxon>
        <taxon>Paenibacillaceae</taxon>
        <taxon>Brevibacillus</taxon>
    </lineage>
</organism>
<proteinExistence type="predicted"/>
<sequence length="140" mass="15587">MAVNKSNLPTSPQVVELQDNELPVFEVQPDQNLASDFHKRLIQMIAEFELALDEQHEVGMRLVSFGQNVTLRVDGIGYYNPSLIRFFGTTEAGAPVELIQHVSQISFLLMAVKKADPANPPKRIGFNPPEVEKEAGKEDV</sequence>
<gene>
    <name evidence="2" type="ORF">EDM57_01685</name>
</gene>
<keyword evidence="3" id="KW-1185">Reference proteome</keyword>
<reference evidence="2 3" key="1">
    <citation type="submission" date="2018-10" db="EMBL/GenBank/DDBJ databases">
        <title>Phylogenomics of Brevibacillus.</title>
        <authorList>
            <person name="Dunlap C."/>
        </authorList>
    </citation>
    <scope>NUCLEOTIDE SEQUENCE [LARGE SCALE GENOMIC DNA]</scope>
    <source>
        <strain evidence="2 3">DSM 100115</strain>
    </source>
</reference>
<dbReference type="EMBL" id="RHHS01000008">
    <property type="protein sequence ID" value="RNB61102.1"/>
    <property type="molecule type" value="Genomic_DNA"/>
</dbReference>
<evidence type="ECO:0000313" key="3">
    <source>
        <dbReference type="Proteomes" id="UP000268829"/>
    </source>
</evidence>
<dbReference type="OrthoDB" id="7041918at2"/>
<name>A0A3M8BCV4_9BACL</name>
<dbReference type="RefSeq" id="WP_122903052.1">
    <property type="nucleotide sequence ID" value="NZ_RHHS01000008.1"/>
</dbReference>
<dbReference type="AlphaFoldDB" id="A0A3M8BCV4"/>
<protein>
    <submittedName>
        <fullName evidence="2">Uncharacterized protein</fullName>
    </submittedName>
</protein>
<dbReference type="Pfam" id="PF19670">
    <property type="entry name" value="DUF6173"/>
    <property type="match status" value="1"/>
</dbReference>
<dbReference type="InterPro" id="IPR046171">
    <property type="entry name" value="DUF6173"/>
</dbReference>
<dbReference type="Proteomes" id="UP000268829">
    <property type="component" value="Unassembled WGS sequence"/>
</dbReference>
<feature type="compositionally biased region" description="Basic and acidic residues" evidence="1">
    <location>
        <begin position="130"/>
        <end position="140"/>
    </location>
</feature>
<comment type="caution">
    <text evidence="2">The sequence shown here is derived from an EMBL/GenBank/DDBJ whole genome shotgun (WGS) entry which is preliminary data.</text>
</comment>
<evidence type="ECO:0000256" key="1">
    <source>
        <dbReference type="SAM" id="MobiDB-lite"/>
    </source>
</evidence>
<evidence type="ECO:0000313" key="2">
    <source>
        <dbReference type="EMBL" id="RNB61102.1"/>
    </source>
</evidence>
<feature type="region of interest" description="Disordered" evidence="1">
    <location>
        <begin position="117"/>
        <end position="140"/>
    </location>
</feature>